<comment type="caution">
    <text evidence="2">The sequence shown here is derived from an EMBL/GenBank/DDBJ whole genome shotgun (WGS) entry which is preliminary data.</text>
</comment>
<name>A0AAD8UKC5_GLOAC</name>
<proteinExistence type="predicted"/>
<evidence type="ECO:0000313" key="3">
    <source>
        <dbReference type="Proteomes" id="UP001244207"/>
    </source>
</evidence>
<evidence type="ECO:0000313" key="2">
    <source>
        <dbReference type="EMBL" id="KAK1723128.1"/>
    </source>
</evidence>
<reference evidence="2" key="1">
    <citation type="submission" date="2021-12" db="EMBL/GenBank/DDBJ databases">
        <title>Comparative genomics, transcriptomics and evolutionary studies reveal genomic signatures of adaptation to plant cell wall in hemibiotrophic fungi.</title>
        <authorList>
            <consortium name="DOE Joint Genome Institute"/>
            <person name="Baroncelli R."/>
            <person name="Diaz J.F."/>
            <person name="Benocci T."/>
            <person name="Peng M."/>
            <person name="Battaglia E."/>
            <person name="Haridas S."/>
            <person name="Andreopoulos W."/>
            <person name="Labutti K."/>
            <person name="Pangilinan J."/>
            <person name="Floch G.L."/>
            <person name="Makela M.R."/>
            <person name="Henrissat B."/>
            <person name="Grigoriev I.V."/>
            <person name="Crouch J.A."/>
            <person name="De Vries R.P."/>
            <person name="Sukno S.A."/>
            <person name="Thon M.R."/>
        </authorList>
    </citation>
    <scope>NUCLEOTIDE SEQUENCE</scope>
    <source>
        <strain evidence="2">CBS 112980</strain>
    </source>
</reference>
<sequence length="106" mass="11462">MHFVEPRSGTRLFSAAWFLEPPWSNLQPPATSHERHEPPKAGKTEICQQVAVQSEPQLAGGSCIRALACGLPLRRPLPPPDEPFPSTLRSAPTAAPQTLLSARSTS</sequence>
<dbReference type="GeneID" id="85394503"/>
<organism evidence="2 3">
    <name type="scientific">Glomerella acutata</name>
    <name type="common">Colletotrichum acutatum</name>
    <dbReference type="NCBI Taxonomy" id="27357"/>
    <lineage>
        <taxon>Eukaryota</taxon>
        <taxon>Fungi</taxon>
        <taxon>Dikarya</taxon>
        <taxon>Ascomycota</taxon>
        <taxon>Pezizomycotina</taxon>
        <taxon>Sordariomycetes</taxon>
        <taxon>Hypocreomycetidae</taxon>
        <taxon>Glomerellales</taxon>
        <taxon>Glomerellaceae</taxon>
        <taxon>Colletotrichum</taxon>
        <taxon>Colletotrichum acutatum species complex</taxon>
    </lineage>
</organism>
<dbReference type="AlphaFoldDB" id="A0AAD8UKC5"/>
<feature type="compositionally biased region" description="Polar residues" evidence="1">
    <location>
        <begin position="87"/>
        <end position="106"/>
    </location>
</feature>
<feature type="region of interest" description="Disordered" evidence="1">
    <location>
        <begin position="75"/>
        <end position="106"/>
    </location>
</feature>
<accession>A0AAD8UKC5</accession>
<dbReference type="RefSeq" id="XP_060363183.1">
    <property type="nucleotide sequence ID" value="XM_060510604.1"/>
</dbReference>
<evidence type="ECO:0000256" key="1">
    <source>
        <dbReference type="SAM" id="MobiDB-lite"/>
    </source>
</evidence>
<dbReference type="EMBL" id="JAHMHS010000069">
    <property type="protein sequence ID" value="KAK1723128.1"/>
    <property type="molecule type" value="Genomic_DNA"/>
</dbReference>
<keyword evidence="3" id="KW-1185">Reference proteome</keyword>
<dbReference type="Proteomes" id="UP001244207">
    <property type="component" value="Unassembled WGS sequence"/>
</dbReference>
<gene>
    <name evidence="2" type="ORF">BDZ83DRAFT_653307</name>
</gene>
<protein>
    <submittedName>
        <fullName evidence="2">Uncharacterized protein</fullName>
    </submittedName>
</protein>